<dbReference type="EMBL" id="CAADJG010000002">
    <property type="protein sequence ID" value="VFS71991.1"/>
    <property type="molecule type" value="Genomic_DNA"/>
</dbReference>
<organism evidence="2 3">
    <name type="scientific">Raoultella terrigena</name>
    <name type="common">Klebsiella terrigena</name>
    <dbReference type="NCBI Taxonomy" id="577"/>
    <lineage>
        <taxon>Bacteria</taxon>
        <taxon>Pseudomonadati</taxon>
        <taxon>Pseudomonadota</taxon>
        <taxon>Gammaproteobacteria</taxon>
        <taxon>Enterobacterales</taxon>
        <taxon>Enterobacteriaceae</taxon>
        <taxon>Klebsiella/Raoultella group</taxon>
        <taxon>Raoultella</taxon>
    </lineage>
</organism>
<evidence type="ECO:0000313" key="2">
    <source>
        <dbReference type="EMBL" id="VFS71991.1"/>
    </source>
</evidence>
<evidence type="ECO:0000256" key="1">
    <source>
        <dbReference type="SAM" id="MobiDB-lite"/>
    </source>
</evidence>
<proteinExistence type="predicted"/>
<accession>A0A485BGL9</accession>
<evidence type="ECO:0000313" key="3">
    <source>
        <dbReference type="Proteomes" id="UP000332594"/>
    </source>
</evidence>
<name>A0A485BGL9_RAOTE</name>
<feature type="region of interest" description="Disordered" evidence="1">
    <location>
        <begin position="1"/>
        <end position="42"/>
    </location>
</feature>
<dbReference type="Proteomes" id="UP000332594">
    <property type="component" value="Unassembled WGS sequence"/>
</dbReference>
<sequence length="87" mass="9543">MQHQFAQRAEDKEGEQAADQIHQGQRGPRHLQARAGAEEQTGADCAADGDHLHLAVAHCLVVTRFLRVEPVTFCGLMLGRGVVFCIH</sequence>
<protein>
    <submittedName>
        <fullName evidence="2">Uncharacterized protein</fullName>
    </submittedName>
</protein>
<dbReference type="AlphaFoldDB" id="A0A485BGL9"/>
<reference evidence="2 3" key="1">
    <citation type="submission" date="2019-03" db="EMBL/GenBank/DDBJ databases">
        <authorList>
            <consortium name="Pathogen Informatics"/>
        </authorList>
    </citation>
    <scope>NUCLEOTIDE SEQUENCE [LARGE SCALE GENOMIC DNA]</scope>
    <source>
        <strain evidence="2 3">NCTC13038</strain>
    </source>
</reference>
<gene>
    <name evidence="2" type="ORF">NCTC13038_02469</name>
</gene>